<sequence>METGFWVGVALSLHYALQIAVLIRALTRPDREPASRVAWVLVILGIPAAGIALYLMLGEVSPGRRRVARMRAVRQALPVAVPGQGAASLPAPARAAFGRGAAVNGFSPVGGNRAELAADADAAIAGIVADIEAARESVHILVYIWLDDGNGRALMAALARAAARGVTCRAMVDGLGSRGVLKSAAWAAMKAAGVRTGIAFDTRWAAARLLLGRIDIRNHRKIFVIDGRIAWCGSQNCADPAFLPKARFAPWVDIMLRIEGPVAWQTQALFAADWMAQGGDDITGALAGAPATPEGGFPALVVGTGPDLSANAVPDMVALLLAAAEREVVISTPYFVPTQGLDEAIRATALRGVSVTLILPARNDSRMVAWASRSTYAGLLRAGVAIHEFQPGLLHAKTLTVDGGLAMIGSANLDRRSFELNFENVMLIADAPTCGLIRERQQVYLGQSRQVSGDDVSGWSLPKRLLYNAAGIVSPVL</sequence>
<evidence type="ECO:0000256" key="6">
    <source>
        <dbReference type="ARBA" id="ARBA00022525"/>
    </source>
</evidence>
<evidence type="ECO:0000256" key="11">
    <source>
        <dbReference type="SAM" id="Phobius"/>
    </source>
</evidence>
<keyword evidence="8 11" id="KW-1133">Transmembrane helix</keyword>
<dbReference type="CDD" id="cd09158">
    <property type="entry name" value="PLDc_EcCLS_like_2"/>
    <property type="match status" value="1"/>
</dbReference>
<evidence type="ECO:0000256" key="7">
    <source>
        <dbReference type="ARBA" id="ARBA00022692"/>
    </source>
</evidence>
<dbReference type="AlphaFoldDB" id="A0A2T7UV94"/>
<comment type="function">
    <text evidence="1">Could be a virulence factor.</text>
</comment>
<dbReference type="SUPFAM" id="SSF56024">
    <property type="entry name" value="Phospholipase D/nuclease"/>
    <property type="match status" value="2"/>
</dbReference>
<reference evidence="13 14" key="1">
    <citation type="journal article" date="2011" name="Syst. Appl. Microbiol.">
        <title>Defluviimonas denitrificans gen. nov., sp. nov., and Pararhodobacter aggregans gen. nov., sp. nov., non-phototrophic Rhodobacteraceae from the biofilter of a marine aquaculture.</title>
        <authorList>
            <person name="Foesel B.U."/>
            <person name="Drake H.L."/>
            <person name="Schramm A."/>
        </authorList>
    </citation>
    <scope>NUCLEOTIDE SEQUENCE [LARGE SCALE GENOMIC DNA]</scope>
    <source>
        <strain evidence="13 14">D1-19</strain>
    </source>
</reference>
<keyword evidence="6" id="KW-0964">Secreted</keyword>
<name>A0A2T7UV94_9RHOB</name>
<organism evidence="13 14">
    <name type="scientific">Pararhodobacter aggregans</name>
    <dbReference type="NCBI Taxonomy" id="404875"/>
    <lineage>
        <taxon>Bacteria</taxon>
        <taxon>Pseudomonadati</taxon>
        <taxon>Pseudomonadota</taxon>
        <taxon>Alphaproteobacteria</taxon>
        <taxon>Rhodobacterales</taxon>
        <taxon>Paracoccaceae</taxon>
        <taxon>Pararhodobacter</taxon>
    </lineage>
</organism>
<evidence type="ECO:0000256" key="9">
    <source>
        <dbReference type="ARBA" id="ARBA00023136"/>
    </source>
</evidence>
<gene>
    <name evidence="13" type="ORF">DDE23_05370</name>
</gene>
<dbReference type="GO" id="GO:0030572">
    <property type="term" value="F:phosphatidyltransferase activity"/>
    <property type="evidence" value="ECO:0007669"/>
    <property type="project" value="UniProtKB-ARBA"/>
</dbReference>
<evidence type="ECO:0000256" key="10">
    <source>
        <dbReference type="ARBA" id="ARBA00029594"/>
    </source>
</evidence>
<keyword evidence="14" id="KW-1185">Reference proteome</keyword>
<dbReference type="PANTHER" id="PTHR21248:SF22">
    <property type="entry name" value="PHOSPHOLIPASE D"/>
    <property type="match status" value="1"/>
</dbReference>
<evidence type="ECO:0000313" key="14">
    <source>
        <dbReference type="Proteomes" id="UP000244810"/>
    </source>
</evidence>
<keyword evidence="7 11" id="KW-0812">Transmembrane</keyword>
<dbReference type="InterPro" id="IPR027379">
    <property type="entry name" value="CLS_N"/>
</dbReference>
<accession>A0A2T7UV94</accession>
<evidence type="ECO:0000256" key="3">
    <source>
        <dbReference type="ARBA" id="ARBA00004651"/>
    </source>
</evidence>
<dbReference type="Gene3D" id="3.30.870.10">
    <property type="entry name" value="Endonuclease Chain A"/>
    <property type="match status" value="2"/>
</dbReference>
<dbReference type="PANTHER" id="PTHR21248">
    <property type="entry name" value="CARDIOLIPIN SYNTHASE"/>
    <property type="match status" value="1"/>
</dbReference>
<dbReference type="InterPro" id="IPR025202">
    <property type="entry name" value="PLD-like_dom"/>
</dbReference>
<dbReference type="EMBL" id="QDDR01000002">
    <property type="protein sequence ID" value="PVE48489.1"/>
    <property type="molecule type" value="Genomic_DNA"/>
</dbReference>
<dbReference type="RefSeq" id="WP_107750624.1">
    <property type="nucleotide sequence ID" value="NZ_QBKF01000002.1"/>
</dbReference>
<evidence type="ECO:0000256" key="8">
    <source>
        <dbReference type="ARBA" id="ARBA00022989"/>
    </source>
</evidence>
<comment type="subcellular location">
    <subcellularLocation>
        <location evidence="3">Cell membrane</location>
        <topology evidence="3">Multi-pass membrane protein</topology>
    </subcellularLocation>
    <subcellularLocation>
        <location evidence="2">Secreted</location>
    </subcellularLocation>
</comment>
<dbReference type="Proteomes" id="UP000244810">
    <property type="component" value="Unassembled WGS sequence"/>
</dbReference>
<dbReference type="GO" id="GO:0005576">
    <property type="term" value="C:extracellular region"/>
    <property type="evidence" value="ECO:0007669"/>
    <property type="project" value="UniProtKB-SubCell"/>
</dbReference>
<evidence type="ECO:0000313" key="13">
    <source>
        <dbReference type="EMBL" id="PVE48489.1"/>
    </source>
</evidence>
<dbReference type="GO" id="GO:0032049">
    <property type="term" value="P:cardiolipin biosynthetic process"/>
    <property type="evidence" value="ECO:0007669"/>
    <property type="project" value="UniProtKB-ARBA"/>
</dbReference>
<feature type="domain" description="PLD phosphodiesterase" evidence="12">
    <location>
        <begin position="390"/>
        <end position="417"/>
    </location>
</feature>
<keyword evidence="9 11" id="KW-0472">Membrane</keyword>
<dbReference type="GO" id="GO:0005886">
    <property type="term" value="C:plasma membrane"/>
    <property type="evidence" value="ECO:0007669"/>
    <property type="project" value="UniProtKB-SubCell"/>
</dbReference>
<dbReference type="Pfam" id="PF13396">
    <property type="entry name" value="PLDc_N"/>
    <property type="match status" value="1"/>
</dbReference>
<dbReference type="PROSITE" id="PS50035">
    <property type="entry name" value="PLD"/>
    <property type="match status" value="2"/>
</dbReference>
<evidence type="ECO:0000256" key="2">
    <source>
        <dbReference type="ARBA" id="ARBA00004613"/>
    </source>
</evidence>
<dbReference type="InterPro" id="IPR001736">
    <property type="entry name" value="PLipase_D/transphosphatidylase"/>
</dbReference>
<dbReference type="Pfam" id="PF13091">
    <property type="entry name" value="PLDc_2"/>
    <property type="match status" value="2"/>
</dbReference>
<evidence type="ECO:0000256" key="5">
    <source>
        <dbReference type="ARBA" id="ARBA00022475"/>
    </source>
</evidence>
<evidence type="ECO:0000259" key="12">
    <source>
        <dbReference type="PROSITE" id="PS50035"/>
    </source>
</evidence>
<keyword evidence="5" id="KW-1003">Cell membrane</keyword>
<feature type="transmembrane region" description="Helical" evidence="11">
    <location>
        <begin position="6"/>
        <end position="26"/>
    </location>
</feature>
<feature type="domain" description="PLD phosphodiesterase" evidence="12">
    <location>
        <begin position="214"/>
        <end position="241"/>
    </location>
</feature>
<dbReference type="OrthoDB" id="9762009at2"/>
<evidence type="ECO:0000256" key="4">
    <source>
        <dbReference type="ARBA" id="ARBA00018392"/>
    </source>
</evidence>
<dbReference type="SMART" id="SM00155">
    <property type="entry name" value="PLDc"/>
    <property type="match status" value="2"/>
</dbReference>
<comment type="caution">
    <text evidence="13">The sequence shown here is derived from an EMBL/GenBank/DDBJ whole genome shotgun (WGS) entry which is preliminary data.</text>
</comment>
<feature type="transmembrane region" description="Helical" evidence="11">
    <location>
        <begin position="38"/>
        <end position="57"/>
    </location>
</feature>
<proteinExistence type="predicted"/>
<protein>
    <recommendedName>
        <fullName evidence="4">Phospholipase D</fullName>
    </recommendedName>
    <alternativeName>
        <fullName evidence="10">Choline phosphatase</fullName>
    </alternativeName>
</protein>
<evidence type="ECO:0000256" key="1">
    <source>
        <dbReference type="ARBA" id="ARBA00003145"/>
    </source>
</evidence>